<proteinExistence type="predicted"/>
<accession>A0A5B7GPM6</accession>
<keyword evidence="2" id="KW-1185">Reference proteome</keyword>
<evidence type="ECO:0000313" key="1">
    <source>
        <dbReference type="EMBL" id="MPC62091.1"/>
    </source>
</evidence>
<dbReference type="PANTHER" id="PTHR35617">
    <property type="entry name" value="PHAGE_INTEGRASE DOMAIN-CONTAINING PROTEIN"/>
    <property type="match status" value="1"/>
</dbReference>
<reference evidence="1 2" key="1">
    <citation type="submission" date="2019-05" db="EMBL/GenBank/DDBJ databases">
        <title>Another draft genome of Portunus trituberculatus and its Hox gene families provides insights of decapod evolution.</title>
        <authorList>
            <person name="Jeong J.-H."/>
            <person name="Song I."/>
            <person name="Kim S."/>
            <person name="Choi T."/>
            <person name="Kim D."/>
            <person name="Ryu S."/>
            <person name="Kim W."/>
        </authorList>
    </citation>
    <scope>NUCLEOTIDE SEQUENCE [LARGE SCALE GENOMIC DNA]</scope>
    <source>
        <tissue evidence="1">Muscle</tissue>
    </source>
</reference>
<comment type="caution">
    <text evidence="1">The sequence shown here is derived from an EMBL/GenBank/DDBJ whole genome shotgun (WGS) entry which is preliminary data.</text>
</comment>
<dbReference type="EMBL" id="VSRR010019294">
    <property type="protein sequence ID" value="MPC62091.1"/>
    <property type="molecule type" value="Genomic_DNA"/>
</dbReference>
<evidence type="ECO:0000313" key="2">
    <source>
        <dbReference type="Proteomes" id="UP000324222"/>
    </source>
</evidence>
<dbReference type="PANTHER" id="PTHR35617:SF3">
    <property type="entry name" value="CORE-BINDING (CB) DOMAIN-CONTAINING PROTEIN"/>
    <property type="match status" value="1"/>
</dbReference>
<dbReference type="AlphaFoldDB" id="A0A5B7GPM6"/>
<dbReference type="OrthoDB" id="6361724at2759"/>
<name>A0A5B7GPM6_PORTR</name>
<sequence length="97" mass="10326">MHTDARLLISFIKSHKSVAKDTSARWVRTMLCMSGIAVSKFSAGSVRPAAASKAGVATVPVACIMVKAGSSRESTFAKYYNKNIVAASDLFQDAVLE</sequence>
<protein>
    <submittedName>
        <fullName evidence="1">Uncharacterized protein</fullName>
    </submittedName>
</protein>
<gene>
    <name evidence="1" type="ORF">E2C01_056173</name>
</gene>
<organism evidence="1 2">
    <name type="scientific">Portunus trituberculatus</name>
    <name type="common">Swimming crab</name>
    <name type="synonym">Neptunus trituberculatus</name>
    <dbReference type="NCBI Taxonomy" id="210409"/>
    <lineage>
        <taxon>Eukaryota</taxon>
        <taxon>Metazoa</taxon>
        <taxon>Ecdysozoa</taxon>
        <taxon>Arthropoda</taxon>
        <taxon>Crustacea</taxon>
        <taxon>Multicrustacea</taxon>
        <taxon>Malacostraca</taxon>
        <taxon>Eumalacostraca</taxon>
        <taxon>Eucarida</taxon>
        <taxon>Decapoda</taxon>
        <taxon>Pleocyemata</taxon>
        <taxon>Brachyura</taxon>
        <taxon>Eubrachyura</taxon>
        <taxon>Portunoidea</taxon>
        <taxon>Portunidae</taxon>
        <taxon>Portuninae</taxon>
        <taxon>Portunus</taxon>
    </lineage>
</organism>
<dbReference type="Proteomes" id="UP000324222">
    <property type="component" value="Unassembled WGS sequence"/>
</dbReference>